<comment type="caution">
    <text evidence="1">The sequence shown here is derived from an EMBL/GenBank/DDBJ whole genome shotgun (WGS) entry which is preliminary data.</text>
</comment>
<dbReference type="Proteomes" id="UP000771736">
    <property type="component" value="Unassembled WGS sequence"/>
</dbReference>
<proteinExistence type="predicted"/>
<dbReference type="AlphaFoldDB" id="A0A930HK71"/>
<accession>A0A930HK71</accession>
<dbReference type="EMBL" id="JABZSJ010000001">
    <property type="protein sequence ID" value="MBF1383238.1"/>
    <property type="molecule type" value="Genomic_DNA"/>
</dbReference>
<evidence type="ECO:0000313" key="1">
    <source>
        <dbReference type="EMBL" id="MBF1383238.1"/>
    </source>
</evidence>
<organism evidence="1 2">
    <name type="scientific">Prevotella aurantiaca</name>
    <dbReference type="NCBI Taxonomy" id="596085"/>
    <lineage>
        <taxon>Bacteria</taxon>
        <taxon>Pseudomonadati</taxon>
        <taxon>Bacteroidota</taxon>
        <taxon>Bacteroidia</taxon>
        <taxon>Bacteroidales</taxon>
        <taxon>Prevotellaceae</taxon>
        <taxon>Prevotella</taxon>
    </lineage>
</organism>
<reference evidence="1" key="1">
    <citation type="submission" date="2020-04" db="EMBL/GenBank/DDBJ databases">
        <title>Deep metagenomics examines the oral microbiome during advanced dental caries in children, revealing novel taxa and co-occurrences with host molecules.</title>
        <authorList>
            <person name="Baker J.L."/>
            <person name="Morton J.T."/>
            <person name="Dinis M."/>
            <person name="Alvarez R."/>
            <person name="Tran N.C."/>
            <person name="Knight R."/>
            <person name="Edlund A."/>
        </authorList>
    </citation>
    <scope>NUCLEOTIDE SEQUENCE</scope>
    <source>
        <strain evidence="1">JCVI_44_bin.5</strain>
    </source>
</reference>
<dbReference type="RefSeq" id="WP_273157984.1">
    <property type="nucleotide sequence ID" value="NZ_JABZSJ010000001.1"/>
</dbReference>
<name>A0A930HK71_9BACT</name>
<protein>
    <submittedName>
        <fullName evidence="1">Uncharacterized protein</fullName>
    </submittedName>
</protein>
<evidence type="ECO:0000313" key="2">
    <source>
        <dbReference type="Proteomes" id="UP000771736"/>
    </source>
</evidence>
<gene>
    <name evidence="1" type="ORF">HXN26_00030</name>
</gene>
<sequence>MKTKVRKRKEIAERWPKKVFCTPQASTMRSYYGVETLPLLRFGGLFWVP</sequence>